<keyword evidence="1" id="KW-1133">Transmembrane helix</keyword>
<feature type="transmembrane region" description="Helical" evidence="1">
    <location>
        <begin position="25"/>
        <end position="44"/>
    </location>
</feature>
<reference evidence="2" key="1">
    <citation type="submission" date="2018-05" db="EMBL/GenBank/DDBJ databases">
        <authorList>
            <person name="Lanie J.A."/>
            <person name="Ng W.-L."/>
            <person name="Kazmierczak K.M."/>
            <person name="Andrzejewski T.M."/>
            <person name="Davidsen T.M."/>
            <person name="Wayne K.J."/>
            <person name="Tettelin H."/>
            <person name="Glass J.I."/>
            <person name="Rusch D."/>
            <person name="Podicherti R."/>
            <person name="Tsui H.-C.T."/>
            <person name="Winkler M.E."/>
        </authorList>
    </citation>
    <scope>NUCLEOTIDE SEQUENCE</scope>
</reference>
<dbReference type="EMBL" id="UINC01117986">
    <property type="protein sequence ID" value="SVC90801.1"/>
    <property type="molecule type" value="Genomic_DNA"/>
</dbReference>
<gene>
    <name evidence="2" type="ORF">METZ01_LOCUS343655</name>
</gene>
<keyword evidence="1" id="KW-0812">Transmembrane</keyword>
<evidence type="ECO:0000256" key="1">
    <source>
        <dbReference type="SAM" id="Phobius"/>
    </source>
</evidence>
<keyword evidence="1" id="KW-0472">Membrane</keyword>
<name>A0A382R2H8_9ZZZZ</name>
<feature type="non-terminal residue" evidence="2">
    <location>
        <position position="82"/>
    </location>
</feature>
<accession>A0A382R2H8</accession>
<evidence type="ECO:0000313" key="2">
    <source>
        <dbReference type="EMBL" id="SVC90801.1"/>
    </source>
</evidence>
<dbReference type="AlphaFoldDB" id="A0A382R2H8"/>
<sequence>MVRQAENKGVSSKKLLLVGPTPSGSYARTRFFVIALALLSLYAYGWRVTEIDVGELFRDFHLVTPLVKELAQPDFLTRENDT</sequence>
<proteinExistence type="predicted"/>
<protein>
    <submittedName>
        <fullName evidence="2">Uncharacterized protein</fullName>
    </submittedName>
</protein>
<organism evidence="2">
    <name type="scientific">marine metagenome</name>
    <dbReference type="NCBI Taxonomy" id="408172"/>
    <lineage>
        <taxon>unclassified sequences</taxon>
        <taxon>metagenomes</taxon>
        <taxon>ecological metagenomes</taxon>
    </lineage>
</organism>